<dbReference type="InterPro" id="IPR036237">
    <property type="entry name" value="Xyl_isomerase-like_sf"/>
</dbReference>
<dbReference type="HAMAP" id="MF_00697">
    <property type="entry name" value="UPF0276"/>
    <property type="match status" value="1"/>
</dbReference>
<dbReference type="EMBL" id="FMYQ01000011">
    <property type="protein sequence ID" value="SDC87574.1"/>
    <property type="molecule type" value="Genomic_DNA"/>
</dbReference>
<dbReference type="STRING" id="416944.SAMN05421548_11194"/>
<dbReference type="Pfam" id="PF05114">
    <property type="entry name" value="MbnB_TglH_ChrH"/>
    <property type="match status" value="1"/>
</dbReference>
<dbReference type="SUPFAM" id="SSF51658">
    <property type="entry name" value="Xylose isomerase-like"/>
    <property type="match status" value="1"/>
</dbReference>
<protein>
    <recommendedName>
        <fullName evidence="1">UPF0276 protein SAMN05421548_11194</fullName>
    </recommendedName>
</protein>
<keyword evidence="3" id="KW-1185">Reference proteome</keyword>
<dbReference type="Gene3D" id="3.20.20.150">
    <property type="entry name" value="Divalent-metal-dependent TIM barrel enzymes"/>
    <property type="match status" value="1"/>
</dbReference>
<dbReference type="NCBIfam" id="NF003818">
    <property type="entry name" value="PRK05409.1"/>
    <property type="match status" value="1"/>
</dbReference>
<sequence length="306" mass="33575">MSASSSSFPAQTRLPSRAGVGLKAGHCRTILETQPDIGFFEVHAENYMGAGGPPHRYLSALRESYGLSVHGVGLSIGADRPLDLDHIRRLKTLMARYSPALFSEHLAWSSHDCGFLNDLLPLPYTRHSLVRVAAHIDQVQTLLGRQILLENPSTYVAFKESTFSETDFIAAVVQRTGCGLLLDVNNVYVASTNQQWDPLAWLAAYPLDAVQEIHLAGHAREADEQGRPLLIDTHDRHVDDIVWNLFAHVVRKTGPVPVLIEWDANVPDWPALAAEAARADRIMQTAAQAASVERVPHGPHAAAMPQ</sequence>
<dbReference type="InterPro" id="IPR007801">
    <property type="entry name" value="MbnB/TglH/ChrH"/>
</dbReference>
<accession>A0A1G6Q6N2</accession>
<comment type="similarity">
    <text evidence="1">Belongs to the UPF0276 family.</text>
</comment>
<proteinExistence type="inferred from homology"/>
<dbReference type="PANTHER" id="PTHR42194:SF1">
    <property type="entry name" value="UPF0276 PROTEIN HI_1600"/>
    <property type="match status" value="1"/>
</dbReference>
<gene>
    <name evidence="2" type="ORF">SAMN05421548_11194</name>
</gene>
<dbReference type="OrthoDB" id="9763101at2"/>
<reference evidence="3" key="1">
    <citation type="submission" date="2016-09" db="EMBL/GenBank/DDBJ databases">
        <authorList>
            <person name="Varghese N."/>
            <person name="Submissions S."/>
        </authorList>
    </citation>
    <scope>NUCLEOTIDE SEQUENCE [LARGE SCALE GENOMIC DNA]</scope>
    <source>
        <strain evidence="3">TNe-862</strain>
    </source>
</reference>
<dbReference type="RefSeq" id="WP_091997455.1">
    <property type="nucleotide sequence ID" value="NZ_FMYQ01000011.1"/>
</dbReference>
<evidence type="ECO:0000256" key="1">
    <source>
        <dbReference type="HAMAP-Rule" id="MF_00697"/>
    </source>
</evidence>
<dbReference type="Proteomes" id="UP000198908">
    <property type="component" value="Unassembled WGS sequence"/>
</dbReference>
<evidence type="ECO:0000313" key="3">
    <source>
        <dbReference type="Proteomes" id="UP000198908"/>
    </source>
</evidence>
<name>A0A1G6Q6N2_9BURK</name>
<evidence type="ECO:0000313" key="2">
    <source>
        <dbReference type="EMBL" id="SDC87574.1"/>
    </source>
</evidence>
<dbReference type="PANTHER" id="PTHR42194">
    <property type="entry name" value="UPF0276 PROTEIN HI_1600"/>
    <property type="match status" value="1"/>
</dbReference>
<dbReference type="AlphaFoldDB" id="A0A1G6Q6N2"/>
<organism evidence="2 3">
    <name type="scientific">Paraburkholderia lycopersici</name>
    <dbReference type="NCBI Taxonomy" id="416944"/>
    <lineage>
        <taxon>Bacteria</taxon>
        <taxon>Pseudomonadati</taxon>
        <taxon>Pseudomonadota</taxon>
        <taxon>Betaproteobacteria</taxon>
        <taxon>Burkholderiales</taxon>
        <taxon>Burkholderiaceae</taxon>
        <taxon>Paraburkholderia</taxon>
    </lineage>
</organism>